<reference evidence="8" key="1">
    <citation type="submission" date="2024-06" db="EMBL/GenBank/DDBJ databases">
        <title>Multi-omics analyses provide insights into the biosynthesis of the anticancer antibiotic pleurotin in Hohenbuehelia grisea.</title>
        <authorList>
            <person name="Weaver J.A."/>
            <person name="Alberti F."/>
        </authorList>
    </citation>
    <scope>NUCLEOTIDE SEQUENCE [LARGE SCALE GENOMIC DNA]</scope>
    <source>
        <strain evidence="8">T-177</strain>
    </source>
</reference>
<proteinExistence type="inferred from homology"/>
<dbReference type="PANTHER" id="PTHR10221">
    <property type="entry name" value="TRANSCRIPTION INITIATION FACTOR TFIID SUBUNIT 6"/>
    <property type="match status" value="1"/>
</dbReference>
<accession>A0ABR3JZW5</accession>
<dbReference type="CDD" id="cd08050">
    <property type="entry name" value="TAF6C"/>
    <property type="match status" value="1"/>
</dbReference>
<keyword evidence="8" id="KW-1185">Reference proteome</keyword>
<dbReference type="Pfam" id="PF07571">
    <property type="entry name" value="TAF6_C"/>
    <property type="match status" value="1"/>
</dbReference>
<evidence type="ECO:0000259" key="6">
    <source>
        <dbReference type="SMART" id="SM00803"/>
    </source>
</evidence>
<comment type="subcellular location">
    <subcellularLocation>
        <location evidence="1">Nucleus</location>
    </subcellularLocation>
</comment>
<dbReference type="InterPro" id="IPR011442">
    <property type="entry name" value="TAF6_C"/>
</dbReference>
<dbReference type="InterPro" id="IPR016024">
    <property type="entry name" value="ARM-type_fold"/>
</dbReference>
<protein>
    <recommendedName>
        <fullName evidence="6">TATA box binding protein associated factor (TAF) histone-like fold domain-containing protein</fullName>
    </recommendedName>
</protein>
<evidence type="ECO:0000313" key="8">
    <source>
        <dbReference type="Proteomes" id="UP001556367"/>
    </source>
</evidence>
<dbReference type="Gene3D" id="1.25.40.770">
    <property type="entry name" value="TAF6, C-terminal HEAT repeat domain"/>
    <property type="match status" value="1"/>
</dbReference>
<feature type="domain" description="TATA box binding protein associated factor (TAF) histone-like fold" evidence="6">
    <location>
        <begin position="15"/>
        <end position="79"/>
    </location>
</feature>
<evidence type="ECO:0000256" key="3">
    <source>
        <dbReference type="ARBA" id="ARBA00023015"/>
    </source>
</evidence>
<dbReference type="EMBL" id="JASNQZ010000001">
    <property type="protein sequence ID" value="KAL0961488.1"/>
    <property type="molecule type" value="Genomic_DNA"/>
</dbReference>
<name>A0ABR3JZW5_9AGAR</name>
<dbReference type="Proteomes" id="UP001556367">
    <property type="component" value="Unassembled WGS sequence"/>
</dbReference>
<evidence type="ECO:0000256" key="4">
    <source>
        <dbReference type="ARBA" id="ARBA00023163"/>
    </source>
</evidence>
<dbReference type="InterPro" id="IPR009072">
    <property type="entry name" value="Histone-fold"/>
</dbReference>
<sequence length="491" mass="52718">MSKPKTRPVQPQETGIYKPDAIRDAAELNGLSSISDAVASTLASDVEYRIHQIVEEAARFMRHGRRTCITVADIDQALRVLNIEPLYGHTPHQPPTFKRAPAFPTLPAAGTVYYVDDEDIDFDRVLREEKIALPKGVSWTAHWLAVEGVQPLIPENPPAVPRDADAADASGLAAIAGTSVRANGTSFPLTPPSPNRHSAVTKMQQPHGQQQLVKQVLSRELQLYYTRLTTSLLPPTSDMAKRSAALASLRHDAGLQALLPYLIRWVGEGVVGALKESAQSVTDGRILEVLLDVLSALLENSTLFVEPYLHQILPPILSTLLHSSLPSSLATHLRTTAAQTLARLLTQHSTTYPSLPPRIMKTLLLALVAPGKKFGTREGAIRGLMGVGKEAVRKGLIASGGAAVVARELMEAGGASSRPDGRSLETSVMDAFKMLSTPSDMPESLNPASSEDTALLERMAEVLGDRFASILAGDASWARGVMGNTQDLSSA</sequence>
<dbReference type="Pfam" id="PF02969">
    <property type="entry name" value="TAF"/>
    <property type="match status" value="1"/>
</dbReference>
<dbReference type="Gene3D" id="1.10.20.10">
    <property type="entry name" value="Histone, subunit A"/>
    <property type="match status" value="1"/>
</dbReference>
<evidence type="ECO:0000256" key="2">
    <source>
        <dbReference type="ARBA" id="ARBA00007688"/>
    </source>
</evidence>
<keyword evidence="3" id="KW-0805">Transcription regulation</keyword>
<comment type="caution">
    <text evidence="7">The sequence shown here is derived from an EMBL/GenBank/DDBJ whole genome shotgun (WGS) entry which is preliminary data.</text>
</comment>
<comment type="similarity">
    <text evidence="2">Belongs to the TAF6 family.</text>
</comment>
<evidence type="ECO:0000256" key="1">
    <source>
        <dbReference type="ARBA" id="ARBA00004123"/>
    </source>
</evidence>
<dbReference type="InterPro" id="IPR037796">
    <property type="entry name" value="TAF6"/>
</dbReference>
<dbReference type="SUPFAM" id="SSF47113">
    <property type="entry name" value="Histone-fold"/>
    <property type="match status" value="1"/>
</dbReference>
<keyword evidence="4" id="KW-0804">Transcription</keyword>
<dbReference type="SUPFAM" id="SSF48371">
    <property type="entry name" value="ARM repeat"/>
    <property type="match status" value="1"/>
</dbReference>
<gene>
    <name evidence="7" type="ORF">HGRIS_006429</name>
</gene>
<dbReference type="InterPro" id="IPR004823">
    <property type="entry name" value="TAF_TATA-bd_Histone-like_dom"/>
</dbReference>
<evidence type="ECO:0000256" key="5">
    <source>
        <dbReference type="ARBA" id="ARBA00023242"/>
    </source>
</evidence>
<dbReference type="CDD" id="cd22931">
    <property type="entry name" value="HFD_TAF6"/>
    <property type="match status" value="1"/>
</dbReference>
<organism evidence="7 8">
    <name type="scientific">Hohenbuehelia grisea</name>
    <dbReference type="NCBI Taxonomy" id="104357"/>
    <lineage>
        <taxon>Eukaryota</taxon>
        <taxon>Fungi</taxon>
        <taxon>Dikarya</taxon>
        <taxon>Basidiomycota</taxon>
        <taxon>Agaricomycotina</taxon>
        <taxon>Agaricomycetes</taxon>
        <taxon>Agaricomycetidae</taxon>
        <taxon>Agaricales</taxon>
        <taxon>Pleurotineae</taxon>
        <taxon>Pleurotaceae</taxon>
        <taxon>Hohenbuehelia</taxon>
    </lineage>
</organism>
<keyword evidence="5" id="KW-0539">Nucleus</keyword>
<dbReference type="PANTHER" id="PTHR10221:SF9">
    <property type="entry name" value="TRANSCRIPTION INITIATION FACTOR TFIID SUBUNIT 6"/>
    <property type="match status" value="1"/>
</dbReference>
<dbReference type="InterPro" id="IPR046344">
    <property type="entry name" value="TAF6_C_sf"/>
</dbReference>
<evidence type="ECO:0000313" key="7">
    <source>
        <dbReference type="EMBL" id="KAL0961488.1"/>
    </source>
</evidence>
<dbReference type="SMART" id="SM00803">
    <property type="entry name" value="TAF"/>
    <property type="match status" value="1"/>
</dbReference>